<evidence type="ECO:0000256" key="1">
    <source>
        <dbReference type="SAM" id="MobiDB-lite"/>
    </source>
</evidence>
<dbReference type="Proteomes" id="UP000186015">
    <property type="component" value="Unassembled WGS sequence"/>
</dbReference>
<feature type="region of interest" description="Disordered" evidence="1">
    <location>
        <begin position="22"/>
        <end position="50"/>
    </location>
</feature>
<dbReference type="EMBL" id="FOAT01000021">
    <property type="protein sequence ID" value="SEL33933.1"/>
    <property type="molecule type" value="Genomic_DNA"/>
</dbReference>
<evidence type="ECO:0000313" key="4">
    <source>
        <dbReference type="Proteomes" id="UP000186015"/>
    </source>
</evidence>
<sequence length="270" mass="29556">MKMKILTAAVIAAMLTLTACGEADKASTTSEKPAETTTESAEYEEVTTETFTDPAVVEDVPVETIPETNESVVDPPLADFSTPTELSTTYADLDNRSFKYNGKLMTVGVSTLQDFIDAGAEFEENTTWSQSGLDFDVLVDKEFKGQFNDDCVIYHLDPASCGHYVDAIFINPDNSPRKLRDCVLAGLTVFISESIKPESGNNFTDKLEFAFDSTLTHDSLVANSGEPTIDKYSVTDYTTESKTIPDCESGYSFGFSGNGKLVCFDIYWIP</sequence>
<name>A0A1H7PDV2_RUMAL</name>
<reference evidence="3 4" key="1">
    <citation type="submission" date="2016-10" db="EMBL/GenBank/DDBJ databases">
        <authorList>
            <person name="de Groot N.N."/>
        </authorList>
    </citation>
    <scope>NUCLEOTIDE SEQUENCE [LARGE SCALE GENOMIC DNA]</scope>
    <source>
        <strain evidence="3 4">KH2T6</strain>
    </source>
</reference>
<accession>A0A1H7PDV2</accession>
<evidence type="ECO:0008006" key="5">
    <source>
        <dbReference type="Google" id="ProtNLM"/>
    </source>
</evidence>
<evidence type="ECO:0000313" key="3">
    <source>
        <dbReference type="EMBL" id="SEL33933.1"/>
    </source>
</evidence>
<protein>
    <recommendedName>
        <fullName evidence="5">Lipoprotein</fullName>
    </recommendedName>
</protein>
<organism evidence="3 4">
    <name type="scientific">Ruminococcus albus</name>
    <dbReference type="NCBI Taxonomy" id="1264"/>
    <lineage>
        <taxon>Bacteria</taxon>
        <taxon>Bacillati</taxon>
        <taxon>Bacillota</taxon>
        <taxon>Clostridia</taxon>
        <taxon>Eubacteriales</taxon>
        <taxon>Oscillospiraceae</taxon>
        <taxon>Ruminococcus</taxon>
    </lineage>
</organism>
<feature type="chain" id="PRO_5039055342" description="Lipoprotein" evidence="2">
    <location>
        <begin position="20"/>
        <end position="270"/>
    </location>
</feature>
<dbReference type="RefSeq" id="WP_074835701.1">
    <property type="nucleotide sequence ID" value="NZ_FOAT01000021.1"/>
</dbReference>
<dbReference type="AlphaFoldDB" id="A0A1H7PDV2"/>
<proteinExistence type="predicted"/>
<gene>
    <name evidence="3" type="ORF">SAMN05216469_1215</name>
</gene>
<dbReference type="PROSITE" id="PS51257">
    <property type="entry name" value="PROKAR_LIPOPROTEIN"/>
    <property type="match status" value="1"/>
</dbReference>
<dbReference type="OrthoDB" id="1846244at2"/>
<keyword evidence="2" id="KW-0732">Signal</keyword>
<feature type="signal peptide" evidence="2">
    <location>
        <begin position="1"/>
        <end position="19"/>
    </location>
</feature>
<evidence type="ECO:0000256" key="2">
    <source>
        <dbReference type="SAM" id="SignalP"/>
    </source>
</evidence>